<sequence>MADNTGRTQMALLPAFPAPDQIAGTVEKASSTQADVRAPPTNNKSSSRRSGVWSGSPAQQQLNHFGLPFGLAPATAPRPMFELRQSITIKLTSVWGLVRLRLLQRHQGRRAFRRVDFTDHIDEHNLFFPKSPQLAI</sequence>
<dbReference type="EMBL" id="LVYI01000018">
    <property type="protein sequence ID" value="OAP53928.1"/>
    <property type="molecule type" value="Genomic_DNA"/>
</dbReference>
<dbReference type="AlphaFoldDB" id="A0A178Z294"/>
<reference evidence="2 3" key="1">
    <citation type="submission" date="2016-04" db="EMBL/GenBank/DDBJ databases">
        <title>Draft genome of Fonsecaea erecta CBS 125763.</title>
        <authorList>
            <person name="Weiss V.A."/>
            <person name="Vicente V.A."/>
            <person name="Raittz R.T."/>
            <person name="Moreno L.F."/>
            <person name="De Souza E.M."/>
            <person name="Pedrosa F.O."/>
            <person name="Steffens M.B."/>
            <person name="Faoro H."/>
            <person name="Tadra-Sfeir M.Z."/>
            <person name="Najafzadeh M.J."/>
            <person name="Felipe M.S."/>
            <person name="Teixeira M."/>
            <person name="Sun J."/>
            <person name="Xi L."/>
            <person name="Gomes R."/>
            <person name="De Azevedo C.M."/>
            <person name="Salgado C.G."/>
            <person name="Da Silva M.B."/>
            <person name="Nascimento M.F."/>
            <person name="Queiroz-Telles F."/>
            <person name="Attili D.S."/>
            <person name="Gorbushina A."/>
        </authorList>
    </citation>
    <scope>NUCLEOTIDE SEQUENCE [LARGE SCALE GENOMIC DNA]</scope>
    <source>
        <strain evidence="2 3">CBS 125763</strain>
    </source>
</reference>
<feature type="region of interest" description="Disordered" evidence="1">
    <location>
        <begin position="22"/>
        <end position="59"/>
    </location>
</feature>
<evidence type="ECO:0000313" key="2">
    <source>
        <dbReference type="EMBL" id="OAP53928.1"/>
    </source>
</evidence>
<comment type="caution">
    <text evidence="2">The sequence shown here is derived from an EMBL/GenBank/DDBJ whole genome shotgun (WGS) entry which is preliminary data.</text>
</comment>
<evidence type="ECO:0000256" key="1">
    <source>
        <dbReference type="SAM" id="MobiDB-lite"/>
    </source>
</evidence>
<protein>
    <submittedName>
        <fullName evidence="2">Uncharacterized protein</fullName>
    </submittedName>
</protein>
<proteinExistence type="predicted"/>
<dbReference type="GeneID" id="30016117"/>
<keyword evidence="3" id="KW-1185">Reference proteome</keyword>
<organism evidence="2 3">
    <name type="scientific">Fonsecaea erecta</name>
    <dbReference type="NCBI Taxonomy" id="1367422"/>
    <lineage>
        <taxon>Eukaryota</taxon>
        <taxon>Fungi</taxon>
        <taxon>Dikarya</taxon>
        <taxon>Ascomycota</taxon>
        <taxon>Pezizomycotina</taxon>
        <taxon>Eurotiomycetes</taxon>
        <taxon>Chaetothyriomycetidae</taxon>
        <taxon>Chaetothyriales</taxon>
        <taxon>Herpotrichiellaceae</taxon>
        <taxon>Fonsecaea</taxon>
    </lineage>
</organism>
<name>A0A178Z294_9EURO</name>
<dbReference type="RefSeq" id="XP_018687295.1">
    <property type="nucleotide sequence ID" value="XM_018843454.1"/>
</dbReference>
<evidence type="ECO:0000313" key="3">
    <source>
        <dbReference type="Proteomes" id="UP000078343"/>
    </source>
</evidence>
<dbReference type="Proteomes" id="UP000078343">
    <property type="component" value="Unassembled WGS sequence"/>
</dbReference>
<accession>A0A178Z294</accession>
<feature type="compositionally biased region" description="Polar residues" evidence="1">
    <location>
        <begin position="28"/>
        <end position="44"/>
    </location>
</feature>
<gene>
    <name evidence="2" type="ORF">AYL99_11950</name>
</gene>